<dbReference type="Gene3D" id="3.40.50.300">
    <property type="entry name" value="P-loop containing nucleotide triphosphate hydrolases"/>
    <property type="match status" value="1"/>
</dbReference>
<reference evidence="3" key="1">
    <citation type="submission" date="2020-06" db="EMBL/GenBank/DDBJ databases">
        <title>Draft genome of Bugula neritina, a colonial animal packing powerful symbionts and potential medicines.</title>
        <authorList>
            <person name="Rayko M."/>
        </authorList>
    </citation>
    <scope>NUCLEOTIDE SEQUENCE [LARGE SCALE GENOMIC DNA]</scope>
    <source>
        <strain evidence="3">Kwan_BN1</strain>
    </source>
</reference>
<keyword evidence="4" id="KW-1185">Reference proteome</keyword>
<dbReference type="AlphaFoldDB" id="A0A7J7K3A1"/>
<dbReference type="SMART" id="SM00174">
    <property type="entry name" value="RHO"/>
    <property type="match status" value="1"/>
</dbReference>
<dbReference type="InterPro" id="IPR001806">
    <property type="entry name" value="Small_GTPase"/>
</dbReference>
<evidence type="ECO:0000313" key="3">
    <source>
        <dbReference type="EMBL" id="KAF6032665.1"/>
    </source>
</evidence>
<sequence>MQGYFVNEYDPTIEDSYAKVCTIDGQQCKLCVLDTAGQEEFHAIRDTFIKSSDGFLLVFSFSDRHSLNLVRSFHKQILRVKDRDNTPMVLVGNKCDLPGDYRAVRGDQGRALALELRLHYVEASAKSGLHVEQAYFDVARLIKKFHENDRKLETVKQKKRKKSCTIM</sequence>
<dbReference type="SMART" id="SM00175">
    <property type="entry name" value="RAB"/>
    <property type="match status" value="1"/>
</dbReference>
<name>A0A7J7K3A1_BUGNE</name>
<dbReference type="InterPro" id="IPR027417">
    <property type="entry name" value="P-loop_NTPase"/>
</dbReference>
<dbReference type="EMBL" id="VXIV02001490">
    <property type="protein sequence ID" value="KAF6032665.1"/>
    <property type="molecule type" value="Genomic_DNA"/>
</dbReference>
<evidence type="ECO:0000313" key="4">
    <source>
        <dbReference type="Proteomes" id="UP000593567"/>
    </source>
</evidence>
<evidence type="ECO:0000256" key="1">
    <source>
        <dbReference type="ARBA" id="ARBA00022741"/>
    </source>
</evidence>
<dbReference type="PROSITE" id="PS51419">
    <property type="entry name" value="RAB"/>
    <property type="match status" value="1"/>
</dbReference>
<keyword evidence="1" id="KW-0547">Nucleotide-binding</keyword>
<keyword evidence="2" id="KW-0342">GTP-binding</keyword>
<protein>
    <submittedName>
        <fullName evidence="3">RRAS</fullName>
    </submittedName>
</protein>
<dbReference type="GO" id="GO:0003924">
    <property type="term" value="F:GTPase activity"/>
    <property type="evidence" value="ECO:0007669"/>
    <property type="project" value="InterPro"/>
</dbReference>
<dbReference type="InterPro" id="IPR005225">
    <property type="entry name" value="Small_GTP-bd"/>
</dbReference>
<evidence type="ECO:0000256" key="2">
    <source>
        <dbReference type="ARBA" id="ARBA00023134"/>
    </source>
</evidence>
<dbReference type="InterPro" id="IPR020849">
    <property type="entry name" value="Small_GTPase_Ras-type"/>
</dbReference>
<dbReference type="Proteomes" id="UP000593567">
    <property type="component" value="Unassembled WGS sequence"/>
</dbReference>
<dbReference type="PROSITE" id="PS51420">
    <property type="entry name" value="RHO"/>
    <property type="match status" value="1"/>
</dbReference>
<dbReference type="GO" id="GO:0005525">
    <property type="term" value="F:GTP binding"/>
    <property type="evidence" value="ECO:0007669"/>
    <property type="project" value="UniProtKB-KW"/>
</dbReference>
<comment type="caution">
    <text evidence="3">The sequence shown here is derived from an EMBL/GenBank/DDBJ whole genome shotgun (WGS) entry which is preliminary data.</text>
</comment>
<dbReference type="GO" id="GO:0016020">
    <property type="term" value="C:membrane"/>
    <property type="evidence" value="ECO:0007669"/>
    <property type="project" value="InterPro"/>
</dbReference>
<dbReference type="PANTHER" id="PTHR24070">
    <property type="entry name" value="RAS, DI-RAS, AND RHEB FAMILY MEMBERS OF SMALL GTPASE SUPERFAMILY"/>
    <property type="match status" value="1"/>
</dbReference>
<dbReference type="NCBIfam" id="TIGR00231">
    <property type="entry name" value="small_GTP"/>
    <property type="match status" value="1"/>
</dbReference>
<dbReference type="Pfam" id="PF00071">
    <property type="entry name" value="Ras"/>
    <property type="match status" value="1"/>
</dbReference>
<dbReference type="OrthoDB" id="5976022at2759"/>
<dbReference type="GO" id="GO:0007165">
    <property type="term" value="P:signal transduction"/>
    <property type="evidence" value="ECO:0007669"/>
    <property type="project" value="InterPro"/>
</dbReference>
<dbReference type="SMART" id="SM00173">
    <property type="entry name" value="RAS"/>
    <property type="match status" value="1"/>
</dbReference>
<accession>A0A7J7K3A1</accession>
<organism evidence="3 4">
    <name type="scientific">Bugula neritina</name>
    <name type="common">Brown bryozoan</name>
    <name type="synonym">Sertularia neritina</name>
    <dbReference type="NCBI Taxonomy" id="10212"/>
    <lineage>
        <taxon>Eukaryota</taxon>
        <taxon>Metazoa</taxon>
        <taxon>Spiralia</taxon>
        <taxon>Lophotrochozoa</taxon>
        <taxon>Bryozoa</taxon>
        <taxon>Gymnolaemata</taxon>
        <taxon>Cheilostomatida</taxon>
        <taxon>Flustrina</taxon>
        <taxon>Buguloidea</taxon>
        <taxon>Bugulidae</taxon>
        <taxon>Bugula</taxon>
    </lineage>
</organism>
<gene>
    <name evidence="3" type="ORF">EB796_009006</name>
</gene>
<dbReference type="PROSITE" id="PS51421">
    <property type="entry name" value="RAS"/>
    <property type="match status" value="1"/>
</dbReference>
<proteinExistence type="predicted"/>
<dbReference type="PRINTS" id="PR00449">
    <property type="entry name" value="RASTRNSFRMNG"/>
</dbReference>
<dbReference type="SUPFAM" id="SSF52540">
    <property type="entry name" value="P-loop containing nucleoside triphosphate hydrolases"/>
    <property type="match status" value="1"/>
</dbReference>